<dbReference type="CDD" id="cd08662">
    <property type="entry name" value="M13"/>
    <property type="match status" value="1"/>
</dbReference>
<feature type="transmembrane region" description="Helical" evidence="9">
    <location>
        <begin position="6"/>
        <end position="27"/>
    </location>
</feature>
<evidence type="ECO:0000256" key="5">
    <source>
        <dbReference type="ARBA" id="ARBA00022723"/>
    </source>
</evidence>
<accession>A0A1W6EVW8</accession>
<evidence type="ECO:0000256" key="9">
    <source>
        <dbReference type="SAM" id="Phobius"/>
    </source>
</evidence>
<keyword evidence="8" id="KW-0482">Metalloprotease</keyword>
<keyword evidence="4" id="KW-0645">Protease</keyword>
<dbReference type="GO" id="GO:0016485">
    <property type="term" value="P:protein processing"/>
    <property type="evidence" value="ECO:0007669"/>
    <property type="project" value="TreeGrafter"/>
</dbReference>
<dbReference type="Pfam" id="PF01431">
    <property type="entry name" value="Peptidase_M13"/>
    <property type="match status" value="1"/>
</dbReference>
<dbReference type="EMBL" id="KY563474">
    <property type="protein sequence ID" value="ARK19883.1"/>
    <property type="molecule type" value="mRNA"/>
</dbReference>
<evidence type="ECO:0000256" key="6">
    <source>
        <dbReference type="ARBA" id="ARBA00022801"/>
    </source>
</evidence>
<feature type="domain" description="Peptidase M13 C-terminal" evidence="10">
    <location>
        <begin position="480"/>
        <end position="690"/>
    </location>
</feature>
<keyword evidence="6" id="KW-0378">Hydrolase</keyword>
<dbReference type="Pfam" id="PF05649">
    <property type="entry name" value="Peptidase_M13_N"/>
    <property type="match status" value="1"/>
</dbReference>
<protein>
    <submittedName>
        <fullName evidence="12">Neprilysin-like protein 5</fullName>
    </submittedName>
</protein>
<reference evidence="12" key="1">
    <citation type="submission" date="2017-02" db="EMBL/GenBank/DDBJ databases">
        <title>Parasitoid Jewel Wasp Mounts Multi-Pronged Neurochemical Attack to Hijack a Host Brain.</title>
        <authorList>
            <person name="Arvidson R.S."/>
            <person name="Kaiser M."/>
            <person name="Libersat F."/>
            <person name="Adams M.E."/>
        </authorList>
    </citation>
    <scope>NUCLEOTIDE SEQUENCE</scope>
    <source>
        <strain evidence="12">101</strain>
    </source>
</reference>
<dbReference type="GO" id="GO:0004222">
    <property type="term" value="F:metalloendopeptidase activity"/>
    <property type="evidence" value="ECO:0007669"/>
    <property type="project" value="InterPro"/>
</dbReference>
<evidence type="ECO:0000259" key="11">
    <source>
        <dbReference type="Pfam" id="PF05649"/>
    </source>
</evidence>
<evidence type="ECO:0000256" key="1">
    <source>
        <dbReference type="ARBA" id="ARBA00001947"/>
    </source>
</evidence>
<name>A0A1W6EVW8_AMPCP</name>
<dbReference type="PANTHER" id="PTHR11733:SF167">
    <property type="entry name" value="FI17812P1-RELATED"/>
    <property type="match status" value="1"/>
</dbReference>
<feature type="domain" description="Peptidase M13 N-terminal" evidence="11">
    <location>
        <begin position="66"/>
        <end position="458"/>
    </location>
</feature>
<keyword evidence="9" id="KW-0812">Transmembrane</keyword>
<dbReference type="AlphaFoldDB" id="A0A1W6EVW8"/>
<dbReference type="InterPro" id="IPR018497">
    <property type="entry name" value="Peptidase_M13_C"/>
</dbReference>
<keyword evidence="9" id="KW-1133">Transmembrane helix</keyword>
<keyword evidence="7" id="KW-0862">Zinc</keyword>
<proteinExistence type="evidence at transcript level"/>
<comment type="cofactor">
    <cofactor evidence="1">
        <name>Zn(2+)</name>
        <dbReference type="ChEBI" id="CHEBI:29105"/>
    </cofactor>
</comment>
<dbReference type="GO" id="GO:0005886">
    <property type="term" value="C:plasma membrane"/>
    <property type="evidence" value="ECO:0007669"/>
    <property type="project" value="UniProtKB-SubCell"/>
</dbReference>
<dbReference type="SUPFAM" id="SSF55486">
    <property type="entry name" value="Metalloproteases ('zincins'), catalytic domain"/>
    <property type="match status" value="1"/>
</dbReference>
<dbReference type="Gene3D" id="3.40.390.10">
    <property type="entry name" value="Collagenase (Catalytic Domain)"/>
    <property type="match status" value="2"/>
</dbReference>
<evidence type="ECO:0000256" key="7">
    <source>
        <dbReference type="ARBA" id="ARBA00022833"/>
    </source>
</evidence>
<evidence type="ECO:0000256" key="2">
    <source>
        <dbReference type="ARBA" id="ARBA00004401"/>
    </source>
</evidence>
<keyword evidence="5" id="KW-0479">Metal-binding</keyword>
<evidence type="ECO:0000259" key="10">
    <source>
        <dbReference type="Pfam" id="PF01431"/>
    </source>
</evidence>
<evidence type="ECO:0000256" key="3">
    <source>
        <dbReference type="ARBA" id="ARBA00007357"/>
    </source>
</evidence>
<evidence type="ECO:0000256" key="4">
    <source>
        <dbReference type="ARBA" id="ARBA00022670"/>
    </source>
</evidence>
<evidence type="ECO:0000256" key="8">
    <source>
        <dbReference type="ARBA" id="ARBA00023049"/>
    </source>
</evidence>
<sequence>MEGSLGYSIATLLIRVSVIFILTFPAVHLKDPWKPTTIAKNPICVTSECVSRGKMYYKNWDPMVHPCDDFYKFACNNWHKINPAPLYVWEWNSQDVIQHEIAKQVRDIVQKPKKRTDSAEVAQLKTVYKTCMDTPSMKTGDAIFVWQHMKNAGMDTSAPWWEIHENYFELTGESALMWITVVANVQHKYNPILKFSEIGTPYGSIIHRDVWNPTETDMYINLLKYLCTTHYSNMSPVGKNFPAVDFMQLVSFRHRLNEISRECTKLPDGNIMPVTVKDFENWCNKLGGEGLAKVGWRRIVRVMLKNVPDTVIDHDGMIAVRREEYFKKLNELLAGTPKNIIVAHLHLFFLERYLEFNSKAEELQQKLLSFDNGVNGYRRHEREKWLICLEDINMKSIEGKLYINNHFDKNLKNKITILMDELKQTMIDEISRSTWVDDGTKKNSISRMKDVTTWIGYPEWYDRPEMQTSKNDVMNPMETNAFFNVPENRVEISAAILHSPIYEAEMSPAVNYGAIGYVLAHELFHMFQGCGNPSIEQHQSVLWWSSDMRHGCKKKKKCFVKQYGQYVIPELVGYTKQCQVDGERTYEENVADVMGLKAAYRLHAQKVKKNNGKCQVLPKFEKFTCDQLFFLAFANTLCGVAHPTYVRLRHHVWAHSPDSIRVNAALWNIDAFRRAFDCGPEKGLKSEEMCDFWR</sequence>
<dbReference type="GO" id="GO:0046872">
    <property type="term" value="F:metal ion binding"/>
    <property type="evidence" value="ECO:0007669"/>
    <property type="project" value="UniProtKB-KW"/>
</dbReference>
<dbReference type="InterPro" id="IPR000718">
    <property type="entry name" value="Peptidase_M13"/>
</dbReference>
<comment type="subcellular location">
    <subcellularLocation>
        <location evidence="2">Cell membrane</location>
        <topology evidence="2">Single-pass type II membrane protein</topology>
    </subcellularLocation>
</comment>
<organism evidence="12">
    <name type="scientific">Ampulex compressa</name>
    <name type="common">Emerald cockroach wasp</name>
    <dbReference type="NCBI Taxonomy" id="860918"/>
    <lineage>
        <taxon>Eukaryota</taxon>
        <taxon>Metazoa</taxon>
        <taxon>Ecdysozoa</taxon>
        <taxon>Arthropoda</taxon>
        <taxon>Hexapoda</taxon>
        <taxon>Insecta</taxon>
        <taxon>Pterygota</taxon>
        <taxon>Neoptera</taxon>
        <taxon>Endopterygota</taxon>
        <taxon>Hymenoptera</taxon>
        <taxon>Apocrita</taxon>
        <taxon>Aculeata</taxon>
        <taxon>Apoidea</taxon>
        <taxon>Ampulicidae</taxon>
        <taxon>Ampulicini</taxon>
        <taxon>Ampulex</taxon>
    </lineage>
</organism>
<dbReference type="PRINTS" id="PR00786">
    <property type="entry name" value="NEPRILYSIN"/>
</dbReference>
<dbReference type="InterPro" id="IPR008753">
    <property type="entry name" value="Peptidase_M13_N"/>
</dbReference>
<dbReference type="PROSITE" id="PS51885">
    <property type="entry name" value="NEPRILYSIN"/>
    <property type="match status" value="1"/>
</dbReference>
<dbReference type="InterPro" id="IPR024079">
    <property type="entry name" value="MetalloPept_cat_dom_sf"/>
</dbReference>
<keyword evidence="9" id="KW-0472">Membrane</keyword>
<comment type="similarity">
    <text evidence="3">Belongs to the peptidase M13 family.</text>
</comment>
<dbReference type="PANTHER" id="PTHR11733">
    <property type="entry name" value="ZINC METALLOPROTEASE FAMILY M13 NEPRILYSIN-RELATED"/>
    <property type="match status" value="1"/>
</dbReference>
<evidence type="ECO:0000313" key="12">
    <source>
        <dbReference type="EMBL" id="ARK19883.1"/>
    </source>
</evidence>